<feature type="chain" id="PRO_5011551506" description="YXWGXW repeat-containing protein" evidence="1">
    <location>
        <begin position="19"/>
        <end position="52"/>
    </location>
</feature>
<name>A0A1G6TGC9_9SPHI</name>
<feature type="signal peptide" evidence="1">
    <location>
        <begin position="1"/>
        <end position="18"/>
    </location>
</feature>
<protein>
    <recommendedName>
        <fullName evidence="4">YXWGXW repeat-containing protein</fullName>
    </recommendedName>
</protein>
<reference evidence="3" key="1">
    <citation type="submission" date="2016-10" db="EMBL/GenBank/DDBJ databases">
        <authorList>
            <person name="Varghese N."/>
            <person name="Submissions S."/>
        </authorList>
    </citation>
    <scope>NUCLEOTIDE SEQUENCE [LARGE SCALE GENOMIC DNA]</scope>
    <source>
        <strain evidence="3">DSM 18609</strain>
    </source>
</reference>
<keyword evidence="3" id="KW-1185">Reference proteome</keyword>
<evidence type="ECO:0008006" key="4">
    <source>
        <dbReference type="Google" id="ProtNLM"/>
    </source>
</evidence>
<sequence>MKKIVNALLLLVMAVNFSACVVHTRAPRGEWVRGHYVIGPHGGRHWVPGHYR</sequence>
<gene>
    <name evidence="2" type="ORF">SAMN04488024_10510</name>
</gene>
<organism evidence="2 3">
    <name type="scientific">Pedobacter soli</name>
    <dbReference type="NCBI Taxonomy" id="390242"/>
    <lineage>
        <taxon>Bacteria</taxon>
        <taxon>Pseudomonadati</taxon>
        <taxon>Bacteroidota</taxon>
        <taxon>Sphingobacteriia</taxon>
        <taxon>Sphingobacteriales</taxon>
        <taxon>Sphingobacteriaceae</taxon>
        <taxon>Pedobacter</taxon>
    </lineage>
</organism>
<accession>A0A1G6TGC9</accession>
<evidence type="ECO:0000313" key="3">
    <source>
        <dbReference type="Proteomes" id="UP000199455"/>
    </source>
</evidence>
<dbReference type="EMBL" id="FMZH01000005">
    <property type="protein sequence ID" value="SDD28222.1"/>
    <property type="molecule type" value="Genomic_DNA"/>
</dbReference>
<evidence type="ECO:0000256" key="1">
    <source>
        <dbReference type="SAM" id="SignalP"/>
    </source>
</evidence>
<keyword evidence="1" id="KW-0732">Signal</keyword>
<dbReference type="Proteomes" id="UP000199455">
    <property type="component" value="Unassembled WGS sequence"/>
</dbReference>
<evidence type="ECO:0000313" key="2">
    <source>
        <dbReference type="EMBL" id="SDD28222.1"/>
    </source>
</evidence>
<proteinExistence type="predicted"/>
<dbReference type="AlphaFoldDB" id="A0A1G6TGC9"/>
<dbReference type="RefSeq" id="WP_167356597.1">
    <property type="nucleotide sequence ID" value="NZ_FMZH01000005.1"/>
</dbReference>